<sequence length="88" mass="9287">MRLASTQSAIFGVAPKNVPVGVRCTRVKDLSSDVAGLKGTASDFLQTQACADEEECATRSPAHAAAVRAAHVEHGYWPRSARTSGFTI</sequence>
<dbReference type="Proteomes" id="UP000839052">
    <property type="component" value="Chromosome"/>
</dbReference>
<protein>
    <submittedName>
        <fullName evidence="1">Uncharacterized protein</fullName>
    </submittedName>
</protein>
<dbReference type="RefSeq" id="WP_239796049.1">
    <property type="nucleotide sequence ID" value="NZ_OU912926.1"/>
</dbReference>
<accession>A0ABM8YWZ5</accession>
<reference evidence="1 2" key="1">
    <citation type="submission" date="2021-10" db="EMBL/GenBank/DDBJ databases">
        <authorList>
            <person name="Koch H."/>
        </authorList>
    </citation>
    <scope>NUCLEOTIDE SEQUENCE [LARGE SCALE GENOMIC DNA]</scope>
    <source>
        <strain evidence="1">6680</strain>
    </source>
</reference>
<proteinExistence type="predicted"/>
<name>A0ABM8YWZ5_9PROT</name>
<evidence type="ECO:0000313" key="1">
    <source>
        <dbReference type="EMBL" id="CAG9932040.1"/>
    </source>
</evidence>
<organism evidence="1 2">
    <name type="scientific">Candidatus Nitrotoga arctica</name>
    <dbReference type="NCBI Taxonomy" id="453162"/>
    <lineage>
        <taxon>Bacteria</taxon>
        <taxon>Pseudomonadati</taxon>
        <taxon>Pseudomonadota</taxon>
        <taxon>Betaproteobacteria</taxon>
        <taxon>Nitrosomonadales</taxon>
        <taxon>Gallionellaceae</taxon>
        <taxon>Candidatus Nitrotoga</taxon>
    </lineage>
</organism>
<dbReference type="EMBL" id="OU912926">
    <property type="protein sequence ID" value="CAG9932040.1"/>
    <property type="molecule type" value="Genomic_DNA"/>
</dbReference>
<evidence type="ECO:0000313" key="2">
    <source>
        <dbReference type="Proteomes" id="UP000839052"/>
    </source>
</evidence>
<keyword evidence="2" id="KW-1185">Reference proteome</keyword>
<gene>
    <name evidence="1" type="ORF">NTG6680_0787</name>
</gene>